<dbReference type="Gramene" id="AET2Gv20100300.1">
    <property type="protein sequence ID" value="AET2Gv20100300.1"/>
    <property type="gene ID" value="AET2Gv20100300"/>
</dbReference>
<protein>
    <submittedName>
        <fullName evidence="2">Uncharacterized protein</fullName>
    </submittedName>
</protein>
<reference evidence="3" key="2">
    <citation type="journal article" date="2017" name="Nat. Plants">
        <title>The Aegilops tauschii genome reveals multiple impacts of transposons.</title>
        <authorList>
            <person name="Zhao G."/>
            <person name="Zou C."/>
            <person name="Li K."/>
            <person name="Wang K."/>
            <person name="Li T."/>
            <person name="Gao L."/>
            <person name="Zhang X."/>
            <person name="Wang H."/>
            <person name="Yang Z."/>
            <person name="Liu X."/>
            <person name="Jiang W."/>
            <person name="Mao L."/>
            <person name="Kong X."/>
            <person name="Jiao Y."/>
            <person name="Jia J."/>
        </authorList>
    </citation>
    <scope>NUCLEOTIDE SEQUENCE [LARGE SCALE GENOMIC DNA]</scope>
    <source>
        <strain evidence="3">cv. AL8/78</strain>
    </source>
</reference>
<reference evidence="2" key="3">
    <citation type="journal article" date="2017" name="Nature">
        <title>Genome sequence of the progenitor of the wheat D genome Aegilops tauschii.</title>
        <authorList>
            <person name="Luo M.C."/>
            <person name="Gu Y.Q."/>
            <person name="Puiu D."/>
            <person name="Wang H."/>
            <person name="Twardziok S.O."/>
            <person name="Deal K.R."/>
            <person name="Huo N."/>
            <person name="Zhu T."/>
            <person name="Wang L."/>
            <person name="Wang Y."/>
            <person name="McGuire P.E."/>
            <person name="Liu S."/>
            <person name="Long H."/>
            <person name="Ramasamy R.K."/>
            <person name="Rodriguez J.C."/>
            <person name="Van S.L."/>
            <person name="Yuan L."/>
            <person name="Wang Z."/>
            <person name="Xia Z."/>
            <person name="Xiao L."/>
            <person name="Anderson O.D."/>
            <person name="Ouyang S."/>
            <person name="Liang Y."/>
            <person name="Zimin A.V."/>
            <person name="Pertea G."/>
            <person name="Qi P."/>
            <person name="Bennetzen J.L."/>
            <person name="Dai X."/>
            <person name="Dawson M.W."/>
            <person name="Muller H.G."/>
            <person name="Kugler K."/>
            <person name="Rivarola-Duarte L."/>
            <person name="Spannagl M."/>
            <person name="Mayer K.F.X."/>
            <person name="Lu F.H."/>
            <person name="Bevan M.W."/>
            <person name="Leroy P."/>
            <person name="Li P."/>
            <person name="You F.M."/>
            <person name="Sun Q."/>
            <person name="Liu Z."/>
            <person name="Lyons E."/>
            <person name="Wicker T."/>
            <person name="Salzberg S.L."/>
            <person name="Devos K.M."/>
            <person name="Dvorak J."/>
        </authorList>
    </citation>
    <scope>NUCLEOTIDE SEQUENCE [LARGE SCALE GENOMIC DNA]</scope>
    <source>
        <strain evidence="2">cv. AL8/78</strain>
    </source>
</reference>
<evidence type="ECO:0000313" key="3">
    <source>
        <dbReference type="Proteomes" id="UP000015105"/>
    </source>
</evidence>
<name>A0A453AED9_AEGTS</name>
<evidence type="ECO:0000313" key="2">
    <source>
        <dbReference type="EnsemblPlants" id="AET2Gv20100300.1"/>
    </source>
</evidence>
<dbReference type="Proteomes" id="UP000015105">
    <property type="component" value="Chromosome 2D"/>
</dbReference>
<dbReference type="AlphaFoldDB" id="A0A453AED9"/>
<organism evidence="2 3">
    <name type="scientific">Aegilops tauschii subsp. strangulata</name>
    <name type="common">Goatgrass</name>
    <dbReference type="NCBI Taxonomy" id="200361"/>
    <lineage>
        <taxon>Eukaryota</taxon>
        <taxon>Viridiplantae</taxon>
        <taxon>Streptophyta</taxon>
        <taxon>Embryophyta</taxon>
        <taxon>Tracheophyta</taxon>
        <taxon>Spermatophyta</taxon>
        <taxon>Magnoliopsida</taxon>
        <taxon>Liliopsida</taxon>
        <taxon>Poales</taxon>
        <taxon>Poaceae</taxon>
        <taxon>BOP clade</taxon>
        <taxon>Pooideae</taxon>
        <taxon>Triticodae</taxon>
        <taxon>Triticeae</taxon>
        <taxon>Triticinae</taxon>
        <taxon>Aegilops</taxon>
    </lineage>
</organism>
<reference evidence="3" key="1">
    <citation type="journal article" date="2014" name="Science">
        <title>Ancient hybridizations among the ancestral genomes of bread wheat.</title>
        <authorList>
            <consortium name="International Wheat Genome Sequencing Consortium,"/>
            <person name="Marcussen T."/>
            <person name="Sandve S.R."/>
            <person name="Heier L."/>
            <person name="Spannagl M."/>
            <person name="Pfeifer M."/>
            <person name="Jakobsen K.S."/>
            <person name="Wulff B.B."/>
            <person name="Steuernagel B."/>
            <person name="Mayer K.F."/>
            <person name="Olsen O.A."/>
        </authorList>
    </citation>
    <scope>NUCLEOTIDE SEQUENCE [LARGE SCALE GENOMIC DNA]</scope>
    <source>
        <strain evidence="3">cv. AL8/78</strain>
    </source>
</reference>
<dbReference type="EnsemblPlants" id="AET2Gv20100300.1">
    <property type="protein sequence ID" value="AET2Gv20100300.1"/>
    <property type="gene ID" value="AET2Gv20100300"/>
</dbReference>
<dbReference type="PANTHER" id="PTHR36619:SF2">
    <property type="entry name" value="OS04G0208900 PROTEIN"/>
    <property type="match status" value="1"/>
</dbReference>
<proteinExistence type="predicted"/>
<reference evidence="2" key="5">
    <citation type="journal article" date="2021" name="G3 (Bethesda)">
        <title>Aegilops tauschii genome assembly Aet v5.0 features greater sequence contiguity and improved annotation.</title>
        <authorList>
            <person name="Wang L."/>
            <person name="Zhu T."/>
            <person name="Rodriguez J.C."/>
            <person name="Deal K.R."/>
            <person name="Dubcovsky J."/>
            <person name="McGuire P.E."/>
            <person name="Lux T."/>
            <person name="Spannagl M."/>
            <person name="Mayer K.F.X."/>
            <person name="Baldrich P."/>
            <person name="Meyers B.C."/>
            <person name="Huo N."/>
            <person name="Gu Y.Q."/>
            <person name="Zhou H."/>
            <person name="Devos K.M."/>
            <person name="Bennetzen J.L."/>
            <person name="Unver T."/>
            <person name="Budak H."/>
            <person name="Gulick P.J."/>
            <person name="Galiba G."/>
            <person name="Kalapos B."/>
            <person name="Nelson D.R."/>
            <person name="Li P."/>
            <person name="You F.M."/>
            <person name="Luo M.C."/>
            <person name="Dvorak J."/>
        </authorList>
    </citation>
    <scope>NUCLEOTIDE SEQUENCE [LARGE SCALE GENOMIC DNA]</scope>
    <source>
        <strain evidence="2">cv. AL8/78</strain>
    </source>
</reference>
<reference evidence="2" key="4">
    <citation type="submission" date="2019-03" db="UniProtKB">
        <authorList>
            <consortium name="EnsemblPlants"/>
        </authorList>
    </citation>
    <scope>IDENTIFICATION</scope>
</reference>
<feature type="region of interest" description="Disordered" evidence="1">
    <location>
        <begin position="108"/>
        <end position="127"/>
    </location>
</feature>
<dbReference type="PANTHER" id="PTHR36619">
    <property type="entry name" value="OS04G0208900 PROTEIN"/>
    <property type="match status" value="1"/>
</dbReference>
<accession>A0A453AED9</accession>
<sequence>RKRRFIDANFPSPSPDLLLATHELFFLPHESLRTLQILALSLPCPSSHSIDRLSLTHVDPHRMSTLAAMILLLLLLTPAAAGERVRRPPATSVPFRARPYGRQPLFRGRAANGCMPRGSRVPPSAPSRYANYHTLDAGACDHGGGRSRKP</sequence>
<evidence type="ECO:0000256" key="1">
    <source>
        <dbReference type="SAM" id="MobiDB-lite"/>
    </source>
</evidence>
<keyword evidence="3" id="KW-1185">Reference proteome</keyword>